<dbReference type="AlphaFoldDB" id="A0A6D2HVB7"/>
<dbReference type="Proteomes" id="UP000467841">
    <property type="component" value="Unassembled WGS sequence"/>
</dbReference>
<gene>
    <name evidence="2" type="ORF">MERR_LOCUS7434</name>
</gene>
<protein>
    <submittedName>
        <fullName evidence="2">Uncharacterized protein</fullName>
    </submittedName>
</protein>
<keyword evidence="3" id="KW-1185">Reference proteome</keyword>
<feature type="region of interest" description="Disordered" evidence="1">
    <location>
        <begin position="22"/>
        <end position="103"/>
    </location>
</feature>
<evidence type="ECO:0000256" key="1">
    <source>
        <dbReference type="SAM" id="MobiDB-lite"/>
    </source>
</evidence>
<evidence type="ECO:0000313" key="3">
    <source>
        <dbReference type="Proteomes" id="UP000467841"/>
    </source>
</evidence>
<name>A0A6D2HVB7_9BRAS</name>
<evidence type="ECO:0000313" key="2">
    <source>
        <dbReference type="EMBL" id="CAA7020199.1"/>
    </source>
</evidence>
<feature type="compositionally biased region" description="Basic and acidic residues" evidence="1">
    <location>
        <begin position="65"/>
        <end position="87"/>
    </location>
</feature>
<dbReference type="EMBL" id="CACVBM020000532">
    <property type="protein sequence ID" value="CAA7020199.1"/>
    <property type="molecule type" value="Genomic_DNA"/>
</dbReference>
<proteinExistence type="predicted"/>
<reference evidence="2" key="1">
    <citation type="submission" date="2020-01" db="EMBL/GenBank/DDBJ databases">
        <authorList>
            <person name="Mishra B."/>
        </authorList>
    </citation>
    <scope>NUCLEOTIDE SEQUENCE [LARGE SCALE GENOMIC DNA]</scope>
</reference>
<accession>A0A6D2HVB7</accession>
<sequence length="103" mass="11641">MEQLEDEPLRSYLNRFKARCSTLTRPGRPPIAEPLIQALGNGLRHPAATDPEDLGRNKRKSSSSRPEKSTHKAPRCHHESLPRRDDTLSTMTRPGENGESRED</sequence>
<comment type="caution">
    <text evidence="2">The sequence shown here is derived from an EMBL/GenBank/DDBJ whole genome shotgun (WGS) entry which is preliminary data.</text>
</comment>
<organism evidence="2 3">
    <name type="scientific">Microthlaspi erraticum</name>
    <dbReference type="NCBI Taxonomy" id="1685480"/>
    <lineage>
        <taxon>Eukaryota</taxon>
        <taxon>Viridiplantae</taxon>
        <taxon>Streptophyta</taxon>
        <taxon>Embryophyta</taxon>
        <taxon>Tracheophyta</taxon>
        <taxon>Spermatophyta</taxon>
        <taxon>Magnoliopsida</taxon>
        <taxon>eudicotyledons</taxon>
        <taxon>Gunneridae</taxon>
        <taxon>Pentapetalae</taxon>
        <taxon>rosids</taxon>
        <taxon>malvids</taxon>
        <taxon>Brassicales</taxon>
        <taxon>Brassicaceae</taxon>
        <taxon>Coluteocarpeae</taxon>
        <taxon>Microthlaspi</taxon>
    </lineage>
</organism>